<reference evidence="1 2" key="1">
    <citation type="journal article" date="2019" name="Nat. Ecol. Evol.">
        <title>Megaphylogeny resolves global patterns of mushroom evolution.</title>
        <authorList>
            <person name="Varga T."/>
            <person name="Krizsan K."/>
            <person name="Foldi C."/>
            <person name="Dima B."/>
            <person name="Sanchez-Garcia M."/>
            <person name="Sanchez-Ramirez S."/>
            <person name="Szollosi G.J."/>
            <person name="Szarkandi J.G."/>
            <person name="Papp V."/>
            <person name="Albert L."/>
            <person name="Andreopoulos W."/>
            <person name="Angelini C."/>
            <person name="Antonin V."/>
            <person name="Barry K.W."/>
            <person name="Bougher N.L."/>
            <person name="Buchanan P."/>
            <person name="Buyck B."/>
            <person name="Bense V."/>
            <person name="Catcheside P."/>
            <person name="Chovatia M."/>
            <person name="Cooper J."/>
            <person name="Damon W."/>
            <person name="Desjardin D."/>
            <person name="Finy P."/>
            <person name="Geml J."/>
            <person name="Haridas S."/>
            <person name="Hughes K."/>
            <person name="Justo A."/>
            <person name="Karasinski D."/>
            <person name="Kautmanova I."/>
            <person name="Kiss B."/>
            <person name="Kocsube S."/>
            <person name="Kotiranta H."/>
            <person name="LaButti K.M."/>
            <person name="Lechner B.E."/>
            <person name="Liimatainen K."/>
            <person name="Lipzen A."/>
            <person name="Lukacs Z."/>
            <person name="Mihaltcheva S."/>
            <person name="Morgado L.N."/>
            <person name="Niskanen T."/>
            <person name="Noordeloos M.E."/>
            <person name="Ohm R.A."/>
            <person name="Ortiz-Santana B."/>
            <person name="Ovrebo C."/>
            <person name="Racz N."/>
            <person name="Riley R."/>
            <person name="Savchenko A."/>
            <person name="Shiryaev A."/>
            <person name="Soop K."/>
            <person name="Spirin V."/>
            <person name="Szebenyi C."/>
            <person name="Tomsovsky M."/>
            <person name="Tulloss R.E."/>
            <person name="Uehling J."/>
            <person name="Grigoriev I.V."/>
            <person name="Vagvolgyi C."/>
            <person name="Papp T."/>
            <person name="Martin F.M."/>
            <person name="Miettinen O."/>
            <person name="Hibbett D.S."/>
            <person name="Nagy L.G."/>
        </authorList>
    </citation>
    <scope>NUCLEOTIDE SEQUENCE [LARGE SCALE GENOMIC DNA]</scope>
    <source>
        <strain evidence="1 2">OMC1185</strain>
    </source>
</reference>
<sequence length="380" mass="42610">MAPQSLPIELLEKIVQNADRAELRALSCASCTFKSITEPVLYNSIAELGFRSTVHAILSVLRPGCEYRQGYVRKFSINTLAWAQRAKPELLQGFFRLVAQALESFVKLDELYLLGLPPSEAWVLGRCTAQPIAFVTDIPPGQVLSSWLERQRRMEVLVLANKYMAHWDEHVQVSSSALPNLRLVCAKSNTLQSLIPDRPVSRVVLDFTLDNKGDGSAYEDLKTAFASSARPVHTLGIHFRPAPRNNYITSDLPMFVNKDARLLDAVTFLDIHVPTFRLFDAFCDIAKTVETCPNLSRVCVTGRNPPFDSECDLKENSQRWHDRSSSLSWTEFREPEGRSRRFALDKPSGKMVPAPVADVAVGADAEYEYYSALFQAVLRG</sequence>
<dbReference type="EMBL" id="ML213513">
    <property type="protein sequence ID" value="TFK50655.1"/>
    <property type="molecule type" value="Genomic_DNA"/>
</dbReference>
<accession>A0A5C3N0T9</accession>
<evidence type="ECO:0008006" key="3">
    <source>
        <dbReference type="Google" id="ProtNLM"/>
    </source>
</evidence>
<evidence type="ECO:0000313" key="1">
    <source>
        <dbReference type="EMBL" id="TFK50655.1"/>
    </source>
</evidence>
<proteinExistence type="predicted"/>
<gene>
    <name evidence="1" type="ORF">OE88DRAFT_281501</name>
</gene>
<organism evidence="1 2">
    <name type="scientific">Heliocybe sulcata</name>
    <dbReference type="NCBI Taxonomy" id="5364"/>
    <lineage>
        <taxon>Eukaryota</taxon>
        <taxon>Fungi</taxon>
        <taxon>Dikarya</taxon>
        <taxon>Basidiomycota</taxon>
        <taxon>Agaricomycotina</taxon>
        <taxon>Agaricomycetes</taxon>
        <taxon>Gloeophyllales</taxon>
        <taxon>Gloeophyllaceae</taxon>
        <taxon>Heliocybe</taxon>
    </lineage>
</organism>
<evidence type="ECO:0000313" key="2">
    <source>
        <dbReference type="Proteomes" id="UP000305948"/>
    </source>
</evidence>
<dbReference type="OrthoDB" id="3239821at2759"/>
<name>A0A5C3N0T9_9AGAM</name>
<dbReference type="Proteomes" id="UP000305948">
    <property type="component" value="Unassembled WGS sequence"/>
</dbReference>
<protein>
    <recommendedName>
        <fullName evidence="3">F-box domain-containing protein</fullName>
    </recommendedName>
</protein>
<dbReference type="AlphaFoldDB" id="A0A5C3N0T9"/>
<keyword evidence="2" id="KW-1185">Reference proteome</keyword>